<keyword evidence="3 4" id="KW-0067">ATP-binding</keyword>
<keyword evidence="7" id="KW-1185">Reference proteome</keyword>
<feature type="binding site" evidence="4">
    <location>
        <position position="54"/>
    </location>
    <ligand>
        <name>ATP</name>
        <dbReference type="ChEBI" id="CHEBI:30616"/>
    </ligand>
</feature>
<evidence type="ECO:0000313" key="7">
    <source>
        <dbReference type="Proteomes" id="UP000005408"/>
    </source>
</evidence>
<evidence type="ECO:0000256" key="4">
    <source>
        <dbReference type="PROSITE-ProRule" id="PRU10141"/>
    </source>
</evidence>
<dbReference type="InterPro" id="IPR011009">
    <property type="entry name" value="Kinase-like_dom_sf"/>
</dbReference>
<dbReference type="OrthoDB" id="4062651at2759"/>
<evidence type="ECO:0000313" key="6">
    <source>
        <dbReference type="EnsemblMetazoa" id="G20810.5:cds"/>
    </source>
</evidence>
<proteinExistence type="predicted"/>
<evidence type="ECO:0000256" key="2">
    <source>
        <dbReference type="ARBA" id="ARBA00022741"/>
    </source>
</evidence>
<name>A0A8W8JY64_MAGGI</name>
<dbReference type="EnsemblMetazoa" id="G20810.5">
    <property type="protein sequence ID" value="G20810.5:cds"/>
    <property type="gene ID" value="G20810"/>
</dbReference>
<dbReference type="PROSITE" id="PS00108">
    <property type="entry name" value="PROTEIN_KINASE_ST"/>
    <property type="match status" value="1"/>
</dbReference>
<keyword evidence="1" id="KW-0418">Kinase</keyword>
<dbReference type="EnsemblMetazoa" id="G20810.2">
    <property type="protein sequence ID" value="G20810.2:cds"/>
    <property type="gene ID" value="G20810"/>
</dbReference>
<keyword evidence="1" id="KW-0808">Transferase</keyword>
<dbReference type="OMA" id="THLRIAK"/>
<dbReference type="PANTHER" id="PTHR44329">
    <property type="entry name" value="SERINE/THREONINE-PROTEIN KINASE TNNI3K-RELATED"/>
    <property type="match status" value="1"/>
</dbReference>
<dbReference type="InterPro" id="IPR051681">
    <property type="entry name" value="Ser/Thr_Kinases-Pseudokinases"/>
</dbReference>
<dbReference type="InterPro" id="IPR017441">
    <property type="entry name" value="Protein_kinase_ATP_BS"/>
</dbReference>
<dbReference type="InterPro" id="IPR008271">
    <property type="entry name" value="Ser/Thr_kinase_AS"/>
</dbReference>
<keyword evidence="1" id="KW-0723">Serine/threonine-protein kinase</keyword>
<dbReference type="GO" id="GO:0004706">
    <property type="term" value="F:JUN kinase kinase kinase activity"/>
    <property type="evidence" value="ECO:0007669"/>
    <property type="project" value="TreeGrafter"/>
</dbReference>
<dbReference type="EnsemblMetazoa" id="G20810.1">
    <property type="protein sequence ID" value="G20810.1:cds"/>
    <property type="gene ID" value="G20810"/>
</dbReference>
<accession>A0A8W8JY64</accession>
<dbReference type="InterPro" id="IPR000719">
    <property type="entry name" value="Prot_kinase_dom"/>
</dbReference>
<organism evidence="6 7">
    <name type="scientific">Magallana gigas</name>
    <name type="common">Pacific oyster</name>
    <name type="synonym">Crassostrea gigas</name>
    <dbReference type="NCBI Taxonomy" id="29159"/>
    <lineage>
        <taxon>Eukaryota</taxon>
        <taxon>Metazoa</taxon>
        <taxon>Spiralia</taxon>
        <taxon>Lophotrochozoa</taxon>
        <taxon>Mollusca</taxon>
        <taxon>Bivalvia</taxon>
        <taxon>Autobranchia</taxon>
        <taxon>Pteriomorphia</taxon>
        <taxon>Ostreida</taxon>
        <taxon>Ostreoidea</taxon>
        <taxon>Ostreidae</taxon>
        <taxon>Magallana</taxon>
    </lineage>
</organism>
<dbReference type="InterPro" id="IPR001245">
    <property type="entry name" value="Ser-Thr/Tyr_kinase_cat_dom"/>
</dbReference>
<dbReference type="PRINTS" id="PR00109">
    <property type="entry name" value="TYRKINASE"/>
</dbReference>
<sequence>MSEVTIPIVNQGEIELEELPIGRGGYGTVYRGKHRQFGHVAVKTLINNGQLPKKHLDVLLEEAKKLMEFCEHDGILHLHGLIMQRDNYSLILEYMPLGSLIDFRKQFTPRFPLFVRFFMQVSSAMDFLHSHKPTILHLDLKADNILLDGAMNAKVSDFGLSEWKTVTMTATRRTDIADSSERRCTVSHVPPELWIDINTPADRFFDIYSFGICVWETLTGAVPYGNARDDLIRSAVLSGQRPDFSLIPRFCPPFLTNIITRCWHQKPTQRPSFSTLKKEIEGEFEKEFKKDIIAAMKDVRREIKESYPPNDLIHIYTNHIDHLTIPEPSPTTLPKQVDSGQRSYVTPNSQQLSTSQVSQQPVAMETDVETVETVLFKKESDMTNAEKTFRKILRDPLALLMARTQYCKNFFNNLDLKYKTILNDDDKLKEYLDQDEMFKKEILCPGNDFWGNISGTHLRIAKDRAQGWKQAHLNELEGITRSGHYGKSDYNQRNVETSRTERRKRVDKTFSEHPHVTELKNKSNYTRVKKALDNPRLYESLMMNPDVAAGNNPLSLTTLDPEVIKFAKDPILLLVLLRTDYTLMNKLMKPENQELLMKVFAAAKQKLPLPGGGYVTRPSSSSRRFNPMEMLNNPDMMMAYEMMGGNPLRMMRGLGRRPPNMSMDSDEEDDYFYMGRREAPRINKNHDFLKYHRKDSDKK</sequence>
<evidence type="ECO:0000259" key="5">
    <source>
        <dbReference type="PROSITE" id="PS50011"/>
    </source>
</evidence>
<dbReference type="PANTHER" id="PTHR44329:SF291">
    <property type="entry name" value="PROTEIN KINASE DOMAIN-CONTAINING PROTEIN"/>
    <property type="match status" value="1"/>
</dbReference>
<dbReference type="AlphaFoldDB" id="A0A8W8JY64"/>
<feature type="domain" description="Protein kinase" evidence="5">
    <location>
        <begin position="15"/>
        <end position="284"/>
    </location>
</feature>
<dbReference type="SMART" id="SM00220">
    <property type="entry name" value="S_TKc"/>
    <property type="match status" value="1"/>
</dbReference>
<dbReference type="SMR" id="A0A8W8JY64"/>
<evidence type="ECO:0000256" key="1">
    <source>
        <dbReference type="ARBA" id="ARBA00022527"/>
    </source>
</evidence>
<dbReference type="PROSITE" id="PS50011">
    <property type="entry name" value="PROTEIN_KINASE_DOM"/>
    <property type="match status" value="1"/>
</dbReference>
<dbReference type="SUPFAM" id="SSF56112">
    <property type="entry name" value="Protein kinase-like (PK-like)"/>
    <property type="match status" value="1"/>
</dbReference>
<protein>
    <recommendedName>
        <fullName evidence="5">Protein kinase domain-containing protein</fullName>
    </recommendedName>
</protein>
<evidence type="ECO:0000256" key="3">
    <source>
        <dbReference type="ARBA" id="ARBA00022840"/>
    </source>
</evidence>
<dbReference type="PROSITE" id="PS00107">
    <property type="entry name" value="PROTEIN_KINASE_ATP"/>
    <property type="match status" value="1"/>
</dbReference>
<reference evidence="6" key="1">
    <citation type="submission" date="2022-08" db="UniProtKB">
        <authorList>
            <consortium name="EnsemblMetazoa"/>
        </authorList>
    </citation>
    <scope>IDENTIFICATION</scope>
    <source>
        <strain evidence="6">05x7-T-G4-1.051#20</strain>
    </source>
</reference>
<keyword evidence="2 4" id="KW-0547">Nucleotide-binding</keyword>
<dbReference type="GO" id="GO:0005524">
    <property type="term" value="F:ATP binding"/>
    <property type="evidence" value="ECO:0007669"/>
    <property type="project" value="UniProtKB-UniRule"/>
</dbReference>
<dbReference type="Gene3D" id="1.10.510.10">
    <property type="entry name" value="Transferase(Phosphotransferase) domain 1"/>
    <property type="match status" value="1"/>
</dbReference>
<dbReference type="Proteomes" id="UP000005408">
    <property type="component" value="Unassembled WGS sequence"/>
</dbReference>
<dbReference type="Pfam" id="PF07714">
    <property type="entry name" value="PK_Tyr_Ser-Thr"/>
    <property type="match status" value="1"/>
</dbReference>